<dbReference type="Pfam" id="PF13432">
    <property type="entry name" value="TPR_16"/>
    <property type="match status" value="1"/>
</dbReference>
<protein>
    <submittedName>
        <fullName evidence="1">Uncharacterized protein</fullName>
    </submittedName>
</protein>
<dbReference type="AlphaFoldDB" id="A0A5B8RBD9"/>
<dbReference type="SUPFAM" id="SSF48452">
    <property type="entry name" value="TPR-like"/>
    <property type="match status" value="1"/>
</dbReference>
<evidence type="ECO:0000313" key="1">
    <source>
        <dbReference type="EMBL" id="QEA05393.1"/>
    </source>
</evidence>
<dbReference type="InterPro" id="IPR019734">
    <property type="entry name" value="TPR_rpt"/>
</dbReference>
<name>A0A5B8RBD9_9ZZZZ</name>
<proteinExistence type="predicted"/>
<dbReference type="EMBL" id="MN079100">
    <property type="protein sequence ID" value="QEA05393.1"/>
    <property type="molecule type" value="Genomic_DNA"/>
</dbReference>
<reference evidence="1" key="1">
    <citation type="submission" date="2019-06" db="EMBL/GenBank/DDBJ databases">
        <authorList>
            <person name="Murdoch R.W."/>
            <person name="Fathepure B."/>
        </authorList>
    </citation>
    <scope>NUCLEOTIDE SEQUENCE</scope>
</reference>
<dbReference type="SMART" id="SM00028">
    <property type="entry name" value="TPR"/>
    <property type="match status" value="1"/>
</dbReference>
<dbReference type="PROSITE" id="PS50005">
    <property type="entry name" value="TPR"/>
    <property type="match status" value="1"/>
</dbReference>
<sequence length="168" mass="18335">MSASVMQSLPGHRLGVLLVLIAAVTSGCAAFPMGQGDDKAAADRAYEAGHYRLAATRYERYLETAPRDPHAWYRLGNARVELDRLRAAEAAFYQALDADPAMARARHNLGLVQLRLAWRSLVEAHSGLPADAARDERTTALAACLLRGLQTWQGAGHCPQRTETEDKP</sequence>
<dbReference type="Gene3D" id="1.25.40.10">
    <property type="entry name" value="Tetratricopeptide repeat domain"/>
    <property type="match status" value="1"/>
</dbReference>
<gene>
    <name evidence="1" type="ORF">KBTEX_01714</name>
</gene>
<accession>A0A5B8RBD9</accession>
<dbReference type="InterPro" id="IPR011990">
    <property type="entry name" value="TPR-like_helical_dom_sf"/>
</dbReference>
<organism evidence="1">
    <name type="scientific">uncultured organism</name>
    <dbReference type="NCBI Taxonomy" id="155900"/>
    <lineage>
        <taxon>unclassified sequences</taxon>
        <taxon>environmental samples</taxon>
    </lineage>
</organism>